<evidence type="ECO:0000313" key="14">
    <source>
        <dbReference type="EMBL" id="CAE6471050.1"/>
    </source>
</evidence>
<dbReference type="AlphaFoldDB" id="A0A8H3GY10"/>
<dbReference type="InterPro" id="IPR000872">
    <property type="entry name" value="Tafazzin"/>
</dbReference>
<dbReference type="EMBL" id="CAJMWZ010003199">
    <property type="protein sequence ID" value="CAE6471050.1"/>
    <property type="molecule type" value="Genomic_DNA"/>
</dbReference>
<keyword evidence="5" id="KW-0999">Mitochondrion inner membrane</keyword>
<accession>A0A8H3GY10</accession>
<comment type="caution">
    <text evidence="14">The sequence shown here is derived from an EMBL/GenBank/DDBJ whole genome shotgun (WGS) entry which is preliminary data.</text>
</comment>
<evidence type="ECO:0000256" key="10">
    <source>
        <dbReference type="ARBA" id="ARBA00024323"/>
    </source>
</evidence>
<dbReference type="GO" id="GO:0007007">
    <property type="term" value="P:inner mitochondrial membrane organization"/>
    <property type="evidence" value="ECO:0007669"/>
    <property type="project" value="TreeGrafter"/>
</dbReference>
<comment type="similarity">
    <text evidence="2 12">Belongs to the taffazin family.</text>
</comment>
<keyword evidence="7" id="KW-0496">Mitochondrion</keyword>
<reference evidence="14" key="1">
    <citation type="submission" date="2021-01" db="EMBL/GenBank/DDBJ databases">
        <authorList>
            <person name="Kaushik A."/>
        </authorList>
    </citation>
    <scope>NUCLEOTIDE SEQUENCE</scope>
    <source>
        <strain evidence="14">Type strain: AG8-Rh-89/</strain>
    </source>
</reference>
<keyword evidence="6" id="KW-0443">Lipid metabolism</keyword>
<sequence>MGDSGEAQTRRWNYRRGHNHLTTPSMGIGSRLTIAAIALGSKLFLNTACASVKVHGLRHLLTALDEVGRKDRGIITVANHISVIDDPVVWGTLPVRQCIVNPRNMRWTMGASDIMFTNAFYNWFFRNGQVIETVRGAGVHQPAVDISVAKLNSGAWVHVFPEGQVNQKSCQAGGDLLRFKWGVPSQSGVLSSWWQSVTVQMGRGPYDNVNDQNSRGHSNAYNRVRKGYARAPPIQIFASDRATHLDYVWRTRSIDARGRQIGAKVAIKSAINPFARAAHGCIAASPRGRGVELGRRDTARLSGEVRKQAIDNLGKAIDWTDEERARVDIVALLQKGVADLALSAHPPLAE</sequence>
<dbReference type="GO" id="GO:0005741">
    <property type="term" value="C:mitochondrial outer membrane"/>
    <property type="evidence" value="ECO:0007669"/>
    <property type="project" value="UniProtKB-SubCell"/>
</dbReference>
<evidence type="ECO:0000256" key="1">
    <source>
        <dbReference type="ARBA" id="ARBA00004137"/>
    </source>
</evidence>
<keyword evidence="4" id="KW-1000">Mitochondrion outer membrane</keyword>
<dbReference type="GO" id="GO:0005743">
    <property type="term" value="C:mitochondrial inner membrane"/>
    <property type="evidence" value="ECO:0007669"/>
    <property type="project" value="UniProtKB-SubCell"/>
</dbReference>
<evidence type="ECO:0000259" key="13">
    <source>
        <dbReference type="SMART" id="SM00563"/>
    </source>
</evidence>
<proteinExistence type="inferred from homology"/>
<dbReference type="PANTHER" id="PTHR12497">
    <property type="entry name" value="TAZ PROTEIN TAFAZZIN"/>
    <property type="match status" value="1"/>
</dbReference>
<protein>
    <recommendedName>
        <fullName evidence="12">Tafazzin family protein</fullName>
    </recommendedName>
</protein>
<dbReference type="Proteomes" id="UP000663850">
    <property type="component" value="Unassembled WGS sequence"/>
</dbReference>
<organism evidence="14 15">
    <name type="scientific">Rhizoctonia solani</name>
    <dbReference type="NCBI Taxonomy" id="456999"/>
    <lineage>
        <taxon>Eukaryota</taxon>
        <taxon>Fungi</taxon>
        <taxon>Dikarya</taxon>
        <taxon>Basidiomycota</taxon>
        <taxon>Agaricomycotina</taxon>
        <taxon>Agaricomycetes</taxon>
        <taxon>Cantharellales</taxon>
        <taxon>Ceratobasidiaceae</taxon>
        <taxon>Rhizoctonia</taxon>
    </lineage>
</organism>
<dbReference type="CDD" id="cd07989">
    <property type="entry name" value="LPLAT_AGPAT-like"/>
    <property type="match status" value="1"/>
</dbReference>
<evidence type="ECO:0000256" key="12">
    <source>
        <dbReference type="RuleBase" id="RU365062"/>
    </source>
</evidence>
<dbReference type="PANTHER" id="PTHR12497:SF0">
    <property type="entry name" value="TAFAZZIN"/>
    <property type="match status" value="1"/>
</dbReference>
<feature type="domain" description="Phospholipid/glycerol acyltransferase" evidence="13">
    <location>
        <begin position="74"/>
        <end position="207"/>
    </location>
</feature>
<comment type="catalytic activity">
    <reaction evidence="11">
        <text>1'-[1,2-diacyl-sn-glycero-3-phospho],3'-[1-acyl-sn-glycero-3-phospho]-glycerol + a 1,2-diacyl-sn-glycero-3-phosphocholine = a cardiolipin + a 1-acyl-sn-glycero-3-phosphocholine</text>
        <dbReference type="Rhea" id="RHEA:33731"/>
        <dbReference type="ChEBI" id="CHEBI:57643"/>
        <dbReference type="ChEBI" id="CHEBI:58168"/>
        <dbReference type="ChEBI" id="CHEBI:62237"/>
        <dbReference type="ChEBI" id="CHEBI:64743"/>
    </reaction>
    <physiologicalReaction direction="left-to-right" evidence="11">
        <dbReference type="Rhea" id="RHEA:33732"/>
    </physiologicalReaction>
    <physiologicalReaction direction="right-to-left" evidence="11">
        <dbReference type="Rhea" id="RHEA:33733"/>
    </physiologicalReaction>
</comment>
<dbReference type="InterPro" id="IPR002123">
    <property type="entry name" value="Plipid/glycerol_acylTrfase"/>
</dbReference>
<dbReference type="SMART" id="SM00563">
    <property type="entry name" value="PlsC"/>
    <property type="match status" value="1"/>
</dbReference>
<evidence type="ECO:0000256" key="7">
    <source>
        <dbReference type="ARBA" id="ARBA00023128"/>
    </source>
</evidence>
<evidence type="ECO:0000256" key="5">
    <source>
        <dbReference type="ARBA" id="ARBA00022792"/>
    </source>
</evidence>
<evidence type="ECO:0000313" key="15">
    <source>
        <dbReference type="Proteomes" id="UP000663850"/>
    </source>
</evidence>
<evidence type="ECO:0000256" key="2">
    <source>
        <dbReference type="ARBA" id="ARBA00010524"/>
    </source>
</evidence>
<name>A0A8H3GY10_9AGAM</name>
<comment type="subcellular location">
    <subcellularLocation>
        <location evidence="1">Mitochondrion inner membrane</location>
        <topology evidence="1">Peripheral membrane protein</topology>
        <orientation evidence="1">Intermembrane side</orientation>
    </subcellularLocation>
    <subcellularLocation>
        <location evidence="10">Mitochondrion outer membrane</location>
        <topology evidence="10">Peripheral membrane protein</topology>
        <orientation evidence="10">Intermembrane side</orientation>
    </subcellularLocation>
</comment>
<dbReference type="Pfam" id="PF01553">
    <property type="entry name" value="Acyltransferase"/>
    <property type="match status" value="1"/>
</dbReference>
<dbReference type="PRINTS" id="PR00979">
    <property type="entry name" value="TAFAZZIN"/>
</dbReference>
<gene>
    <name evidence="14" type="ORF">RDB_LOCUS62609</name>
</gene>
<evidence type="ECO:0000256" key="11">
    <source>
        <dbReference type="ARBA" id="ARBA00047906"/>
    </source>
</evidence>
<keyword evidence="8" id="KW-0472">Membrane</keyword>
<evidence type="ECO:0000256" key="9">
    <source>
        <dbReference type="ARBA" id="ARBA00023315"/>
    </source>
</evidence>
<evidence type="ECO:0000256" key="4">
    <source>
        <dbReference type="ARBA" id="ARBA00022787"/>
    </source>
</evidence>
<evidence type="ECO:0000256" key="6">
    <source>
        <dbReference type="ARBA" id="ARBA00023098"/>
    </source>
</evidence>
<keyword evidence="9" id="KW-0012">Acyltransferase</keyword>
<evidence type="ECO:0000256" key="3">
    <source>
        <dbReference type="ARBA" id="ARBA00022679"/>
    </source>
</evidence>
<dbReference type="GO" id="GO:0035965">
    <property type="term" value="P:cardiolipin acyl-chain remodeling"/>
    <property type="evidence" value="ECO:0007669"/>
    <property type="project" value="TreeGrafter"/>
</dbReference>
<keyword evidence="3" id="KW-0808">Transferase</keyword>
<evidence type="ECO:0000256" key="8">
    <source>
        <dbReference type="ARBA" id="ARBA00023136"/>
    </source>
</evidence>
<dbReference type="SUPFAM" id="SSF69593">
    <property type="entry name" value="Glycerol-3-phosphate (1)-acyltransferase"/>
    <property type="match status" value="1"/>
</dbReference>
<dbReference type="GO" id="GO:0047184">
    <property type="term" value="F:1-acylglycerophosphocholine O-acyltransferase activity"/>
    <property type="evidence" value="ECO:0007669"/>
    <property type="project" value="TreeGrafter"/>
</dbReference>